<comment type="caution">
    <text evidence="2">The sequence shown here is derived from an EMBL/GenBank/DDBJ whole genome shotgun (WGS) entry which is preliminary data.</text>
</comment>
<gene>
    <name evidence="2" type="ORF">GCM10011498_30150</name>
</gene>
<dbReference type="AlphaFoldDB" id="A0A916R2Q2"/>
<protein>
    <submittedName>
        <fullName evidence="2">Uncharacterized protein</fullName>
    </submittedName>
</protein>
<evidence type="ECO:0000313" key="2">
    <source>
        <dbReference type="EMBL" id="GGA27117.1"/>
    </source>
</evidence>
<accession>A0A916R2Q2</accession>
<proteinExistence type="predicted"/>
<feature type="compositionally biased region" description="Basic and acidic residues" evidence="1">
    <location>
        <begin position="30"/>
        <end position="40"/>
    </location>
</feature>
<evidence type="ECO:0000256" key="1">
    <source>
        <dbReference type="SAM" id="MobiDB-lite"/>
    </source>
</evidence>
<organism evidence="2 3">
    <name type="scientific">Neptunicoccus cionae</name>
    <dbReference type="NCBI Taxonomy" id="2035344"/>
    <lineage>
        <taxon>Bacteria</taxon>
        <taxon>Pseudomonadati</taxon>
        <taxon>Pseudomonadota</taxon>
        <taxon>Alphaproteobacteria</taxon>
        <taxon>Rhodobacterales</taxon>
        <taxon>Paracoccaceae</taxon>
        <taxon>Neptunicoccus</taxon>
    </lineage>
</organism>
<reference evidence="2" key="2">
    <citation type="submission" date="2020-09" db="EMBL/GenBank/DDBJ databases">
        <authorList>
            <person name="Sun Q."/>
            <person name="Zhou Y."/>
        </authorList>
    </citation>
    <scope>NUCLEOTIDE SEQUENCE</scope>
    <source>
        <strain evidence="2">CGMCC 1.15880</strain>
    </source>
</reference>
<evidence type="ECO:0000313" key="3">
    <source>
        <dbReference type="Proteomes" id="UP000628017"/>
    </source>
</evidence>
<keyword evidence="3" id="KW-1185">Reference proteome</keyword>
<reference evidence="2" key="1">
    <citation type="journal article" date="2014" name="Int. J. Syst. Evol. Microbiol.">
        <title>Complete genome sequence of Corynebacterium casei LMG S-19264T (=DSM 44701T), isolated from a smear-ripened cheese.</title>
        <authorList>
            <consortium name="US DOE Joint Genome Institute (JGI-PGF)"/>
            <person name="Walter F."/>
            <person name="Albersmeier A."/>
            <person name="Kalinowski J."/>
            <person name="Ruckert C."/>
        </authorList>
    </citation>
    <scope>NUCLEOTIDE SEQUENCE</scope>
    <source>
        <strain evidence="2">CGMCC 1.15880</strain>
    </source>
</reference>
<name>A0A916R2Q2_9RHOB</name>
<feature type="region of interest" description="Disordered" evidence="1">
    <location>
        <begin position="30"/>
        <end position="54"/>
    </location>
</feature>
<dbReference type="EMBL" id="BMKA01000004">
    <property type="protein sequence ID" value="GGA27117.1"/>
    <property type="molecule type" value="Genomic_DNA"/>
</dbReference>
<sequence length="54" mass="6116">MFNLKKKINEHSLLQQIWKCCWYIPSHKPEGGAKFGDRCDGGGISESARKSGYD</sequence>
<dbReference type="Proteomes" id="UP000628017">
    <property type="component" value="Unassembled WGS sequence"/>
</dbReference>